<dbReference type="PROSITE" id="PS51645">
    <property type="entry name" value="PHR_CRY_ALPHA_BETA"/>
    <property type="match status" value="1"/>
</dbReference>
<feature type="binding site" evidence="8">
    <location>
        <position position="222"/>
    </location>
    <ligand>
        <name>FAD</name>
        <dbReference type="ChEBI" id="CHEBI:57692"/>
    </ligand>
</feature>
<evidence type="ECO:0000256" key="2">
    <source>
        <dbReference type="ARBA" id="ARBA00013149"/>
    </source>
</evidence>
<dbReference type="GO" id="GO:0003904">
    <property type="term" value="F:deoxyribodipyrimidine photo-lyase activity"/>
    <property type="evidence" value="ECO:0007669"/>
    <property type="project" value="UniProtKB-EC"/>
</dbReference>
<dbReference type="InterPro" id="IPR036155">
    <property type="entry name" value="Crypto/Photolyase_N_sf"/>
</dbReference>
<dbReference type="GO" id="GO:0071949">
    <property type="term" value="F:FAD binding"/>
    <property type="evidence" value="ECO:0007669"/>
    <property type="project" value="TreeGrafter"/>
</dbReference>
<dbReference type="PANTHER" id="PTHR11455">
    <property type="entry name" value="CRYPTOCHROME"/>
    <property type="match status" value="1"/>
</dbReference>
<keyword evidence="5 8" id="KW-0274">FAD</keyword>
<evidence type="ECO:0000256" key="3">
    <source>
        <dbReference type="ARBA" id="ARBA00014046"/>
    </source>
</evidence>
<dbReference type="Pfam" id="PF03441">
    <property type="entry name" value="FAD_binding_7"/>
    <property type="match status" value="1"/>
</dbReference>
<dbReference type="InterPro" id="IPR005101">
    <property type="entry name" value="Cryptochr/Photolyase_FAD-bd"/>
</dbReference>
<dbReference type="GO" id="GO:0000719">
    <property type="term" value="P:photoreactive repair"/>
    <property type="evidence" value="ECO:0007669"/>
    <property type="project" value="UniProtKB-ARBA"/>
</dbReference>
<comment type="catalytic activity">
    <reaction evidence="7">
        <text>cyclobutadipyrimidine (in DNA) = 2 pyrimidine residues (in DNA).</text>
        <dbReference type="EC" id="4.1.99.3"/>
    </reaction>
</comment>
<dbReference type="EC" id="4.1.99.3" evidence="2"/>
<feature type="binding site" evidence="8">
    <location>
        <begin position="365"/>
        <end position="367"/>
    </location>
    <ligand>
        <name>FAD</name>
        <dbReference type="ChEBI" id="CHEBI:57692"/>
    </ligand>
</feature>
<gene>
    <name evidence="13" type="ORF">DVS28_a2307</name>
</gene>
<dbReference type="InterPro" id="IPR014729">
    <property type="entry name" value="Rossmann-like_a/b/a_fold"/>
</dbReference>
<dbReference type="PROSITE" id="PS00394">
    <property type="entry name" value="DNA_PHOTOLYASES_1_1"/>
    <property type="match status" value="1"/>
</dbReference>
<feature type="domain" description="Photolyase/cryptochrome alpha/beta" evidence="12">
    <location>
        <begin position="2"/>
        <end position="130"/>
    </location>
</feature>
<feature type="binding site" evidence="8">
    <location>
        <begin position="268"/>
        <end position="275"/>
    </location>
    <ligand>
        <name>FAD</name>
        <dbReference type="ChEBI" id="CHEBI:57692"/>
    </ligand>
</feature>
<dbReference type="EMBL" id="CP031165">
    <property type="protein sequence ID" value="AXV06989.1"/>
    <property type="molecule type" value="Genomic_DNA"/>
</dbReference>
<dbReference type="Gene3D" id="1.25.40.80">
    <property type="match status" value="1"/>
</dbReference>
<dbReference type="PANTHER" id="PTHR11455:SF9">
    <property type="entry name" value="CRYPTOCHROME CIRCADIAN CLOCK 5 ISOFORM X1"/>
    <property type="match status" value="1"/>
</dbReference>
<keyword evidence="13" id="KW-0456">Lyase</keyword>
<dbReference type="AlphaFoldDB" id="A0A346XXP2"/>
<evidence type="ECO:0000256" key="6">
    <source>
        <dbReference type="ARBA" id="ARBA00022991"/>
    </source>
</evidence>
<dbReference type="GO" id="GO:0003677">
    <property type="term" value="F:DNA binding"/>
    <property type="evidence" value="ECO:0007669"/>
    <property type="project" value="TreeGrafter"/>
</dbReference>
<feature type="binding site" evidence="8">
    <location>
        <position position="265"/>
    </location>
    <ligand>
        <name>FAD</name>
        <dbReference type="ChEBI" id="CHEBI:57692"/>
    </ligand>
</feature>
<dbReference type="PRINTS" id="PR00147">
    <property type="entry name" value="DNAPHOTLYASE"/>
</dbReference>
<comment type="cofactor">
    <cofactor evidence="8">
        <name>FAD</name>
        <dbReference type="ChEBI" id="CHEBI:57692"/>
    </cofactor>
    <text evidence="8">Binds 1 FAD per subunit.</text>
</comment>
<evidence type="ECO:0000313" key="14">
    <source>
        <dbReference type="Proteomes" id="UP000264006"/>
    </source>
</evidence>
<feature type="site" description="Electron transfer via tryptophanyl radical" evidence="9">
    <location>
        <position position="299"/>
    </location>
</feature>
<evidence type="ECO:0000256" key="10">
    <source>
        <dbReference type="RuleBase" id="RU004182"/>
    </source>
</evidence>
<dbReference type="KEGG" id="euz:DVS28_a2307"/>
<organism evidence="13 14">
    <name type="scientific">Euzebya pacifica</name>
    <dbReference type="NCBI Taxonomy" id="1608957"/>
    <lineage>
        <taxon>Bacteria</taxon>
        <taxon>Bacillati</taxon>
        <taxon>Actinomycetota</taxon>
        <taxon>Nitriliruptoria</taxon>
        <taxon>Euzebyales</taxon>
    </lineage>
</organism>
<evidence type="ECO:0000259" key="12">
    <source>
        <dbReference type="PROSITE" id="PS51645"/>
    </source>
</evidence>
<evidence type="ECO:0000256" key="11">
    <source>
        <dbReference type="SAM" id="MobiDB-lite"/>
    </source>
</evidence>
<reference evidence="13 14" key="1">
    <citation type="submission" date="2018-09" db="EMBL/GenBank/DDBJ databases">
        <title>Complete genome sequence of Euzebya sp. DY32-46 isolated from seawater of Pacific Ocean.</title>
        <authorList>
            <person name="Xu L."/>
            <person name="Wu Y.-H."/>
            <person name="Xu X.-W."/>
        </authorList>
    </citation>
    <scope>NUCLEOTIDE SEQUENCE [LARGE SCALE GENOMIC DNA]</scope>
    <source>
        <strain evidence="13 14">DY32-46</strain>
    </source>
</reference>
<protein>
    <recommendedName>
        <fullName evidence="3">Deoxyribodipyrimidine photo-lyase</fullName>
        <ecNumber evidence="2">4.1.99.3</ecNumber>
    </recommendedName>
</protein>
<dbReference type="Pfam" id="PF00875">
    <property type="entry name" value="DNA_photolyase"/>
    <property type="match status" value="1"/>
</dbReference>
<dbReference type="GO" id="GO:0009416">
    <property type="term" value="P:response to light stimulus"/>
    <property type="evidence" value="ECO:0007669"/>
    <property type="project" value="TreeGrafter"/>
</dbReference>
<dbReference type="Proteomes" id="UP000264006">
    <property type="component" value="Chromosome"/>
</dbReference>
<sequence length="467" mass="52607">MTTELMWFRRDLRTHDLPALVTAADADRLACVFVLDPHLLDHERVSPARKRYLRQALVDLDNRLGDLGGQLMVVLGDPRHVVPALAKDLEVDAVHVTADHTPFAVARDDAVEKALADDGRTLERHQGVSIAPPGSVRTGSDSVYKVFTPFHRTWTQRDHGEPLTPPAALPRAPDGVGRIDTVAPTEVPQLDVRGPDEAWPDGGEGPARERLDDWLDGPVDDYDDRRDVLGVPGTSRLSPDLHMGCLSAREAWTRLDRRNPGQDTYATELAWRDFYLHVMAEWPDTARGAFREEYRDLPWHDDDDAFEAWAEGQTGFPIVDAAMRQLSTMGWMHNRARMIVASFLCKDLLVDWRRGEAHFMANLVDGDTCSNNGGWQWAAGTGTDAQQFIRIFNPTTQGTRFDPDGVYVRRWVPELADLPNNRLHEPWRLSEEDQEALGVIIGEDYPAPIVDHAEARQRAMDWWSQAT</sequence>
<feature type="binding site" evidence="8">
    <location>
        <begin position="234"/>
        <end position="238"/>
    </location>
    <ligand>
        <name>FAD</name>
        <dbReference type="ChEBI" id="CHEBI:57692"/>
    </ligand>
</feature>
<evidence type="ECO:0000256" key="7">
    <source>
        <dbReference type="ARBA" id="ARBA00033999"/>
    </source>
</evidence>
<dbReference type="PROSITE" id="PS00691">
    <property type="entry name" value="DNA_PHOTOLYASES_1_2"/>
    <property type="match status" value="1"/>
</dbReference>
<feature type="site" description="Electron transfer via tryptophanyl radical" evidence="9">
    <location>
        <position position="375"/>
    </location>
</feature>
<dbReference type="Gene3D" id="3.40.50.620">
    <property type="entry name" value="HUPs"/>
    <property type="match status" value="1"/>
</dbReference>
<dbReference type="InterPro" id="IPR018394">
    <property type="entry name" value="DNA_photolyase_1_CS_C"/>
</dbReference>
<evidence type="ECO:0000256" key="5">
    <source>
        <dbReference type="ARBA" id="ARBA00022827"/>
    </source>
</evidence>
<dbReference type="InterPro" id="IPR002081">
    <property type="entry name" value="Cryptochrome/DNA_photolyase_1"/>
</dbReference>
<keyword evidence="6 10" id="KW-0157">Chromophore</keyword>
<dbReference type="InterPro" id="IPR036134">
    <property type="entry name" value="Crypto/Photolyase_FAD-like_sf"/>
</dbReference>
<evidence type="ECO:0000256" key="9">
    <source>
        <dbReference type="PIRSR" id="PIRSR602081-2"/>
    </source>
</evidence>
<comment type="cofactor">
    <cofactor evidence="1">
        <name>(6R)-5,10-methylene-5,6,7,8-tetrahydrofolate</name>
        <dbReference type="ChEBI" id="CHEBI:15636"/>
    </cofactor>
</comment>
<dbReference type="InterPro" id="IPR006050">
    <property type="entry name" value="DNA_photolyase_N"/>
</dbReference>
<dbReference type="Gene3D" id="1.10.579.10">
    <property type="entry name" value="DNA Cyclobutane Dipyrimidine Photolyase, subunit A, domain 3"/>
    <property type="match status" value="1"/>
</dbReference>
<dbReference type="FunFam" id="1.10.579.10:FF:000003">
    <property type="entry name" value="Deoxyribodipyrimidine photo-lyase"/>
    <property type="match status" value="1"/>
</dbReference>
<dbReference type="RefSeq" id="WP_114591555.1">
    <property type="nucleotide sequence ID" value="NZ_CP031165.1"/>
</dbReference>
<evidence type="ECO:0000256" key="8">
    <source>
        <dbReference type="PIRSR" id="PIRSR602081-1"/>
    </source>
</evidence>
<feature type="site" description="Electron transfer via tryptophanyl radical" evidence="9">
    <location>
        <position position="352"/>
    </location>
</feature>
<keyword evidence="4 8" id="KW-0285">Flavoprotein</keyword>
<dbReference type="SUPFAM" id="SSF48173">
    <property type="entry name" value="Cryptochrome/photolyase FAD-binding domain"/>
    <property type="match status" value="1"/>
</dbReference>
<evidence type="ECO:0000313" key="13">
    <source>
        <dbReference type="EMBL" id="AXV06989.1"/>
    </source>
</evidence>
<dbReference type="OrthoDB" id="9772484at2"/>
<evidence type="ECO:0000256" key="1">
    <source>
        <dbReference type="ARBA" id="ARBA00001932"/>
    </source>
</evidence>
<feature type="region of interest" description="Disordered" evidence="11">
    <location>
        <begin position="190"/>
        <end position="210"/>
    </location>
</feature>
<dbReference type="SUPFAM" id="SSF52425">
    <property type="entry name" value="Cryptochrome/photolyase, N-terminal domain"/>
    <property type="match status" value="1"/>
</dbReference>
<comment type="similarity">
    <text evidence="10">Belongs to the DNA photolyase family.</text>
</comment>
<keyword evidence="14" id="KW-1185">Reference proteome</keyword>
<accession>A0A346XXP2</accession>
<proteinExistence type="inferred from homology"/>
<name>A0A346XXP2_9ACTN</name>
<evidence type="ECO:0000256" key="4">
    <source>
        <dbReference type="ARBA" id="ARBA00022630"/>
    </source>
</evidence>